<comment type="caution">
    <text evidence="1">The sequence shown here is derived from an EMBL/GenBank/DDBJ whole genome shotgun (WGS) entry which is preliminary data.</text>
</comment>
<keyword evidence="2" id="KW-1185">Reference proteome</keyword>
<dbReference type="PANTHER" id="PTHR33527">
    <property type="entry name" value="OS07G0274300 PROTEIN"/>
    <property type="match status" value="1"/>
</dbReference>
<gene>
    <name evidence="1" type="ORF">PanWU01x14_138820</name>
</gene>
<dbReference type="STRING" id="3476.A0A2P5CMS9"/>
<reference evidence="2" key="1">
    <citation type="submission" date="2016-06" db="EMBL/GenBank/DDBJ databases">
        <title>Parallel loss of symbiosis genes in relatives of nitrogen-fixing non-legume Parasponia.</title>
        <authorList>
            <person name="Van Velzen R."/>
            <person name="Holmer R."/>
            <person name="Bu F."/>
            <person name="Rutten L."/>
            <person name="Van Zeijl A."/>
            <person name="Liu W."/>
            <person name="Santuari L."/>
            <person name="Cao Q."/>
            <person name="Sharma T."/>
            <person name="Shen D."/>
            <person name="Roswanjaya Y."/>
            <person name="Wardhani T."/>
            <person name="Kalhor M.S."/>
            <person name="Jansen J."/>
            <person name="Van den Hoogen J."/>
            <person name="Gungor B."/>
            <person name="Hartog M."/>
            <person name="Hontelez J."/>
            <person name="Verver J."/>
            <person name="Yang W.-C."/>
            <person name="Schijlen E."/>
            <person name="Repin R."/>
            <person name="Schilthuizen M."/>
            <person name="Schranz E."/>
            <person name="Heidstra R."/>
            <person name="Miyata K."/>
            <person name="Fedorova E."/>
            <person name="Kohlen W."/>
            <person name="Bisseling T."/>
            <person name="Smit S."/>
            <person name="Geurts R."/>
        </authorList>
    </citation>
    <scope>NUCLEOTIDE SEQUENCE [LARGE SCALE GENOMIC DNA]</scope>
    <source>
        <strain evidence="2">cv. WU1-14</strain>
    </source>
</reference>
<dbReference type="OrthoDB" id="1882251at2759"/>
<protein>
    <submittedName>
        <fullName evidence="1">Uncharacterized protein</fullName>
    </submittedName>
</protein>
<dbReference type="Proteomes" id="UP000237105">
    <property type="component" value="Unassembled WGS sequence"/>
</dbReference>
<dbReference type="AlphaFoldDB" id="A0A2P5CMS9"/>
<evidence type="ECO:0000313" key="2">
    <source>
        <dbReference type="Proteomes" id="UP000237105"/>
    </source>
</evidence>
<evidence type="ECO:0000313" key="1">
    <source>
        <dbReference type="EMBL" id="PON62357.1"/>
    </source>
</evidence>
<accession>A0A2P5CMS9</accession>
<sequence length="263" mass="29793">MASSVTLEELRLFHTIDREAYSRLMNSLDYGSRSSMIIVAFWNWVDRCGHRDFVYLTQFLPYYSKFCDVVPRTQRVNLDLLAQKSGYGLPGQSLLTTQMENVPLLSPEEDNMAQMPSTQMVNLGLAAQEAGNGPPAQPEPTTQMENLSISGQEEDNMVVPSTSCSSSCSDLPQNERALFMTFSKGHPVCKDELNDFIAREFGDCIEAIYMKVEEKKQALFARVVVKSLEVITRILRSQRLAKFSVNGKDVWVRRYVSKRPIAR</sequence>
<dbReference type="EMBL" id="JXTB01000113">
    <property type="protein sequence ID" value="PON62357.1"/>
    <property type="molecule type" value="Genomic_DNA"/>
</dbReference>
<dbReference type="PANTHER" id="PTHR33527:SF16">
    <property type="entry name" value="RRM DOMAIN-CONTAINING PROTEIN"/>
    <property type="match status" value="1"/>
</dbReference>
<name>A0A2P5CMS9_PARAD</name>
<proteinExistence type="predicted"/>
<organism evidence="1 2">
    <name type="scientific">Parasponia andersonii</name>
    <name type="common">Sponia andersonii</name>
    <dbReference type="NCBI Taxonomy" id="3476"/>
    <lineage>
        <taxon>Eukaryota</taxon>
        <taxon>Viridiplantae</taxon>
        <taxon>Streptophyta</taxon>
        <taxon>Embryophyta</taxon>
        <taxon>Tracheophyta</taxon>
        <taxon>Spermatophyta</taxon>
        <taxon>Magnoliopsida</taxon>
        <taxon>eudicotyledons</taxon>
        <taxon>Gunneridae</taxon>
        <taxon>Pentapetalae</taxon>
        <taxon>rosids</taxon>
        <taxon>fabids</taxon>
        <taxon>Rosales</taxon>
        <taxon>Cannabaceae</taxon>
        <taxon>Parasponia</taxon>
    </lineage>
</organism>